<gene>
    <name evidence="2" type="ORF">PV04_07782</name>
</gene>
<protein>
    <submittedName>
        <fullName evidence="2">Uncharacterized protein</fullName>
    </submittedName>
</protein>
<feature type="compositionally biased region" description="Polar residues" evidence="1">
    <location>
        <begin position="1"/>
        <end position="36"/>
    </location>
</feature>
<feature type="region of interest" description="Disordered" evidence="1">
    <location>
        <begin position="87"/>
        <end position="123"/>
    </location>
</feature>
<feature type="compositionally biased region" description="Polar residues" evidence="1">
    <location>
        <begin position="108"/>
        <end position="123"/>
    </location>
</feature>
<organism evidence="2 3">
    <name type="scientific">Phialophora macrospora</name>
    <dbReference type="NCBI Taxonomy" id="1851006"/>
    <lineage>
        <taxon>Eukaryota</taxon>
        <taxon>Fungi</taxon>
        <taxon>Dikarya</taxon>
        <taxon>Ascomycota</taxon>
        <taxon>Pezizomycotina</taxon>
        <taxon>Eurotiomycetes</taxon>
        <taxon>Chaetothyriomycetidae</taxon>
        <taxon>Chaetothyriales</taxon>
        <taxon>Herpotrichiellaceae</taxon>
        <taxon>Phialophora</taxon>
    </lineage>
</organism>
<accession>A0A0D2FC34</accession>
<evidence type="ECO:0000313" key="3">
    <source>
        <dbReference type="Proteomes" id="UP000054266"/>
    </source>
</evidence>
<keyword evidence="3" id="KW-1185">Reference proteome</keyword>
<feature type="compositionally biased region" description="Low complexity" evidence="1">
    <location>
        <begin position="62"/>
        <end position="74"/>
    </location>
</feature>
<dbReference type="AlphaFoldDB" id="A0A0D2FC34"/>
<feature type="region of interest" description="Disordered" evidence="1">
    <location>
        <begin position="1"/>
        <end position="74"/>
    </location>
</feature>
<dbReference type="STRING" id="5601.A0A0D2FC34"/>
<reference evidence="2 3" key="1">
    <citation type="submission" date="2015-01" db="EMBL/GenBank/DDBJ databases">
        <title>The Genome Sequence of Capronia semiimmersa CBS27337.</title>
        <authorList>
            <consortium name="The Broad Institute Genomics Platform"/>
            <person name="Cuomo C."/>
            <person name="de Hoog S."/>
            <person name="Gorbushina A."/>
            <person name="Stielow B."/>
            <person name="Teixiera M."/>
            <person name="Abouelleil A."/>
            <person name="Chapman S.B."/>
            <person name="Priest M."/>
            <person name="Young S.K."/>
            <person name="Wortman J."/>
            <person name="Nusbaum C."/>
            <person name="Birren B."/>
        </authorList>
    </citation>
    <scope>NUCLEOTIDE SEQUENCE [LARGE SCALE GENOMIC DNA]</scope>
    <source>
        <strain evidence="2 3">CBS 27337</strain>
    </source>
</reference>
<proteinExistence type="predicted"/>
<evidence type="ECO:0000256" key="1">
    <source>
        <dbReference type="SAM" id="MobiDB-lite"/>
    </source>
</evidence>
<dbReference type="EMBL" id="KN846960">
    <property type="protein sequence ID" value="KIW65528.1"/>
    <property type="molecule type" value="Genomic_DNA"/>
</dbReference>
<dbReference type="HOGENOM" id="CLU_091408_0_0_1"/>
<name>A0A0D2FC34_9EURO</name>
<evidence type="ECO:0000313" key="2">
    <source>
        <dbReference type="EMBL" id="KIW65528.1"/>
    </source>
</evidence>
<dbReference type="Proteomes" id="UP000054266">
    <property type="component" value="Unassembled WGS sequence"/>
</dbReference>
<sequence>MESVELNETLNLVSPSQSASEENQTPSNAATVTGSSPLPPRTNRPRQGSAGRKRTNEEAWQPSETPTASPTTTRFRRSLTLLVMPESDVQGAQEHPTQAIGERPQKEQAATANAENPTSLPPDNSFVTQIHNYQQQLELEYQQFERSLNERDPAADLDAMNWEDLETRYTDEITPFIAREKEIMDEINARFAQLMLYLQVSNEHEAERAVKRLRTRIALAQNSEGQLAQKQAHHAKVLEAFHSAMALLGNV</sequence>